<dbReference type="SMART" id="SM01253">
    <property type="entry name" value="Kin17_mid"/>
    <property type="match status" value="1"/>
</dbReference>
<dbReference type="PANTHER" id="PTHR12805:SF0">
    <property type="entry name" value="DNA_RNA-BINDING PROTEIN KIN17"/>
    <property type="match status" value="1"/>
</dbReference>
<dbReference type="Pfam" id="PF25095">
    <property type="entry name" value="C2H2-zf_KIN17"/>
    <property type="match status" value="1"/>
</dbReference>
<dbReference type="Gene3D" id="1.10.10.2030">
    <property type="entry name" value="DNA/RNA-binding protein Kin17, conserved domain"/>
    <property type="match status" value="1"/>
</dbReference>
<dbReference type="InterPro" id="IPR056767">
    <property type="entry name" value="C2H2-Znf_KIN17"/>
</dbReference>
<dbReference type="Pfam" id="PF10357">
    <property type="entry name" value="WH_KIN17"/>
    <property type="match status" value="1"/>
</dbReference>
<accession>A0A6A5TW75</accession>
<dbReference type="FunFam" id="1.10.10.2030:FF:000001">
    <property type="entry name" value="DNA/RNA-binding protein KIN17, putative"/>
    <property type="match status" value="1"/>
</dbReference>
<evidence type="ECO:0000313" key="7">
    <source>
        <dbReference type="EMBL" id="KAF1956300.1"/>
    </source>
</evidence>
<comment type="similarity">
    <text evidence="1">Belongs to the KIN17 family.</text>
</comment>
<dbReference type="InterPro" id="IPR013087">
    <property type="entry name" value="Znf_C2H2_type"/>
</dbReference>
<evidence type="ECO:0000256" key="3">
    <source>
        <dbReference type="ARBA" id="ARBA00022771"/>
    </source>
</evidence>
<evidence type="ECO:0000256" key="2">
    <source>
        <dbReference type="ARBA" id="ARBA00022723"/>
    </source>
</evidence>
<organism evidence="7 8">
    <name type="scientific">Byssothecium circinans</name>
    <dbReference type="NCBI Taxonomy" id="147558"/>
    <lineage>
        <taxon>Eukaryota</taxon>
        <taxon>Fungi</taxon>
        <taxon>Dikarya</taxon>
        <taxon>Ascomycota</taxon>
        <taxon>Pezizomycotina</taxon>
        <taxon>Dothideomycetes</taxon>
        <taxon>Pleosporomycetidae</taxon>
        <taxon>Pleosporales</taxon>
        <taxon>Massarineae</taxon>
        <taxon>Massarinaceae</taxon>
        <taxon>Byssothecium</taxon>
    </lineage>
</organism>
<feature type="compositionally biased region" description="Basic and acidic residues" evidence="5">
    <location>
        <begin position="210"/>
        <end position="232"/>
    </location>
</feature>
<dbReference type="InterPro" id="IPR037321">
    <property type="entry name" value="KIN17-like"/>
</dbReference>
<evidence type="ECO:0000259" key="6">
    <source>
        <dbReference type="PROSITE" id="PS00028"/>
    </source>
</evidence>
<evidence type="ECO:0000256" key="5">
    <source>
        <dbReference type="SAM" id="MobiDB-lite"/>
    </source>
</evidence>
<proteinExistence type="inferred from homology"/>
<dbReference type="GO" id="GO:0006260">
    <property type="term" value="P:DNA replication"/>
    <property type="evidence" value="ECO:0007669"/>
    <property type="project" value="TreeGrafter"/>
</dbReference>
<dbReference type="Proteomes" id="UP000800035">
    <property type="component" value="Unassembled WGS sequence"/>
</dbReference>
<dbReference type="PANTHER" id="PTHR12805">
    <property type="entry name" value="KIN17 KIN, ANTIGENIC DETERMINANT OF RECA PROTEIN HOMOLOG"/>
    <property type="match status" value="1"/>
</dbReference>
<dbReference type="GO" id="GO:0005634">
    <property type="term" value="C:nucleus"/>
    <property type="evidence" value="ECO:0007669"/>
    <property type="project" value="TreeGrafter"/>
</dbReference>
<dbReference type="SUPFAM" id="SSF57667">
    <property type="entry name" value="beta-beta-alpha zinc fingers"/>
    <property type="match status" value="1"/>
</dbReference>
<evidence type="ECO:0000256" key="1">
    <source>
        <dbReference type="ARBA" id="ARBA00008517"/>
    </source>
</evidence>
<sequence>MPRAEVGSTKHLANQMKSKGLQRLRWWCEICSKQCRDANGFKCHVQSESHVRQMAVVGENPQKYIQGFSTDFQRDFVALLRTAHGEKYISANRFYNEYIRDKEHVHMNATKWSSLTEFVKHLGREGIVNVKEDEKDGLCVAWRDTSAAAVRRREEIRELEMAEARSGAGEDKMLKKMARRAQEQADEKARVLEARKAATAQQKDSASPLAEEKAEGGVGKEEQKDTENKQDADTNGEIPKVEAAPVKISFGLKAKTTPANKPGLGQMKSQSVFKRARAENGEEKPKKKVKL</sequence>
<reference evidence="7" key="1">
    <citation type="journal article" date="2020" name="Stud. Mycol.">
        <title>101 Dothideomycetes genomes: a test case for predicting lifestyles and emergence of pathogens.</title>
        <authorList>
            <person name="Haridas S."/>
            <person name="Albert R."/>
            <person name="Binder M."/>
            <person name="Bloem J."/>
            <person name="Labutti K."/>
            <person name="Salamov A."/>
            <person name="Andreopoulos B."/>
            <person name="Baker S."/>
            <person name="Barry K."/>
            <person name="Bills G."/>
            <person name="Bluhm B."/>
            <person name="Cannon C."/>
            <person name="Castanera R."/>
            <person name="Culley D."/>
            <person name="Daum C."/>
            <person name="Ezra D."/>
            <person name="Gonzalez J."/>
            <person name="Henrissat B."/>
            <person name="Kuo A."/>
            <person name="Liang C."/>
            <person name="Lipzen A."/>
            <person name="Lutzoni F."/>
            <person name="Magnuson J."/>
            <person name="Mondo S."/>
            <person name="Nolan M."/>
            <person name="Ohm R."/>
            <person name="Pangilinan J."/>
            <person name="Park H.-J."/>
            <person name="Ramirez L."/>
            <person name="Alfaro M."/>
            <person name="Sun H."/>
            <person name="Tritt A."/>
            <person name="Yoshinaga Y."/>
            <person name="Zwiers L.-H."/>
            <person name="Turgeon B."/>
            <person name="Goodwin S."/>
            <person name="Spatafora J."/>
            <person name="Crous P."/>
            <person name="Grigoriev I."/>
        </authorList>
    </citation>
    <scope>NUCLEOTIDE SEQUENCE</scope>
    <source>
        <strain evidence="7">CBS 675.92</strain>
    </source>
</reference>
<dbReference type="EMBL" id="ML976992">
    <property type="protein sequence ID" value="KAF1956300.1"/>
    <property type="molecule type" value="Genomic_DNA"/>
</dbReference>
<feature type="compositionally biased region" description="Basic and acidic residues" evidence="5">
    <location>
        <begin position="276"/>
        <end position="285"/>
    </location>
</feature>
<dbReference type="InterPro" id="IPR019447">
    <property type="entry name" value="DNA/RNA-bd_Kin17_WH-like_dom"/>
</dbReference>
<name>A0A6A5TW75_9PLEO</name>
<keyword evidence="2" id="KW-0479">Metal-binding</keyword>
<protein>
    <recommendedName>
        <fullName evidence="6">C2H2-type domain-containing protein</fullName>
    </recommendedName>
</protein>
<keyword evidence="8" id="KW-1185">Reference proteome</keyword>
<dbReference type="InterPro" id="IPR038254">
    <property type="entry name" value="KIN17_WH-like_sf"/>
</dbReference>
<keyword evidence="3" id="KW-0863">Zinc-finger</keyword>
<feature type="domain" description="C2H2-type" evidence="6">
    <location>
        <begin position="28"/>
        <end position="50"/>
    </location>
</feature>
<keyword evidence="4" id="KW-0862">Zinc</keyword>
<evidence type="ECO:0000256" key="4">
    <source>
        <dbReference type="ARBA" id="ARBA00022833"/>
    </source>
</evidence>
<dbReference type="PROSITE" id="PS00028">
    <property type="entry name" value="ZINC_FINGER_C2H2_1"/>
    <property type="match status" value="1"/>
</dbReference>
<dbReference type="GO" id="GO:0006974">
    <property type="term" value="P:DNA damage response"/>
    <property type="evidence" value="ECO:0007669"/>
    <property type="project" value="TreeGrafter"/>
</dbReference>
<feature type="compositionally biased region" description="Basic and acidic residues" evidence="5">
    <location>
        <begin position="162"/>
        <end position="196"/>
    </location>
</feature>
<dbReference type="AlphaFoldDB" id="A0A6A5TW75"/>
<dbReference type="InterPro" id="IPR036236">
    <property type="entry name" value="Znf_C2H2_sf"/>
</dbReference>
<feature type="region of interest" description="Disordered" evidence="5">
    <location>
        <begin position="162"/>
        <end position="291"/>
    </location>
</feature>
<dbReference type="GO" id="GO:0008270">
    <property type="term" value="F:zinc ion binding"/>
    <property type="evidence" value="ECO:0007669"/>
    <property type="project" value="UniProtKB-KW"/>
</dbReference>
<dbReference type="GO" id="GO:0003690">
    <property type="term" value="F:double-stranded DNA binding"/>
    <property type="evidence" value="ECO:0007669"/>
    <property type="project" value="TreeGrafter"/>
</dbReference>
<dbReference type="OrthoDB" id="10266249at2759"/>
<evidence type="ECO:0000313" key="8">
    <source>
        <dbReference type="Proteomes" id="UP000800035"/>
    </source>
</evidence>
<gene>
    <name evidence="7" type="ORF">CC80DRAFT_446114</name>
</gene>